<dbReference type="Gramene" id="EES15887">
    <property type="protein sequence ID" value="EES15887"/>
    <property type="gene ID" value="SORBI_3008G082900"/>
</dbReference>
<dbReference type="InterPro" id="IPR001310">
    <property type="entry name" value="Histidine_triad_HIT"/>
</dbReference>
<organism evidence="5 6">
    <name type="scientific">Sorghum bicolor</name>
    <name type="common">Sorghum</name>
    <name type="synonym">Sorghum vulgare</name>
    <dbReference type="NCBI Taxonomy" id="4558"/>
    <lineage>
        <taxon>Eukaryota</taxon>
        <taxon>Viridiplantae</taxon>
        <taxon>Streptophyta</taxon>
        <taxon>Embryophyta</taxon>
        <taxon>Tracheophyta</taxon>
        <taxon>Spermatophyta</taxon>
        <taxon>Magnoliopsida</taxon>
        <taxon>Liliopsida</taxon>
        <taxon>Poales</taxon>
        <taxon>Poaceae</taxon>
        <taxon>PACMAD clade</taxon>
        <taxon>Panicoideae</taxon>
        <taxon>Andropogonodae</taxon>
        <taxon>Andropogoneae</taxon>
        <taxon>Sorghinae</taxon>
        <taxon>Sorghum</taxon>
    </lineage>
</organism>
<protein>
    <recommendedName>
        <fullName evidence="4">HIT domain-containing protein</fullName>
    </recommendedName>
</protein>
<dbReference type="PROSITE" id="PS51084">
    <property type="entry name" value="HIT_2"/>
    <property type="match status" value="1"/>
</dbReference>
<dbReference type="EMBL" id="CM027687">
    <property type="protein sequence ID" value="KAG0520614.1"/>
    <property type="molecule type" value="Genomic_DNA"/>
</dbReference>
<accession>A0A921U6Z3</accession>
<sequence>MPRPSGSPERRLAVLLSHFHPWCQPSRTIPGVVASAECLGTAAAAEAETEGSLSTWPCAGGEKGESSGGGDCVFCNIVAGTAQAFKLYEDDMCLCILDTKPLTSGHSLIIPKSHYPSLQTTPPTVLAAICSKLPLLGTAIMKATQCDAFNVLINNGEKAGQVIFHTHVHIIPRSKDDNLWSSETYSRNPISHGQETKLLVSSIKEIISSSPKD</sequence>
<evidence type="ECO:0000313" key="6">
    <source>
        <dbReference type="Proteomes" id="UP000807115"/>
    </source>
</evidence>
<name>A0A921U6Z3_SORBI</name>
<dbReference type="OMA" id="IVKATQC"/>
<dbReference type="GO" id="GO:0047627">
    <property type="term" value="F:adenylylsulfatase activity"/>
    <property type="evidence" value="ECO:0007669"/>
    <property type="project" value="UniProtKB-ARBA"/>
</dbReference>
<dbReference type="Proteomes" id="UP000807115">
    <property type="component" value="Chromosome 8"/>
</dbReference>
<dbReference type="FunFam" id="3.30.428.10:FF:000023">
    <property type="entry name" value="Adenylylsulfatase HINT3"/>
    <property type="match status" value="1"/>
</dbReference>
<gene>
    <name evidence="5" type="ORF">BDA96_08G089200</name>
</gene>
<feature type="active site" description="Tele-AMP-histidine intermediate" evidence="1">
    <location>
        <position position="167"/>
    </location>
</feature>
<dbReference type="PANTHER" id="PTHR47670:SF1">
    <property type="entry name" value="ADENYLYLSULFATASE HINT3"/>
    <property type="match status" value="1"/>
</dbReference>
<dbReference type="InterPro" id="IPR036265">
    <property type="entry name" value="HIT-like_sf"/>
</dbReference>
<dbReference type="Pfam" id="PF01230">
    <property type="entry name" value="HIT"/>
    <property type="match status" value="1"/>
</dbReference>
<dbReference type="AlphaFoldDB" id="A0A921U6Z3"/>
<dbReference type="Gene3D" id="3.30.428.10">
    <property type="entry name" value="HIT-like"/>
    <property type="match status" value="1"/>
</dbReference>
<dbReference type="InterPro" id="IPR011146">
    <property type="entry name" value="HIT-like"/>
</dbReference>
<dbReference type="PROSITE" id="PS00892">
    <property type="entry name" value="HIT_1"/>
    <property type="match status" value="1"/>
</dbReference>
<dbReference type="InterPro" id="IPR019808">
    <property type="entry name" value="Histidine_triad_CS"/>
</dbReference>
<dbReference type="PANTHER" id="PTHR47670">
    <property type="entry name" value="ADENYLYLSULFATASE HINT3"/>
    <property type="match status" value="1"/>
</dbReference>
<evidence type="ECO:0000256" key="2">
    <source>
        <dbReference type="PIRSR" id="PIRSR601310-3"/>
    </source>
</evidence>
<feature type="short sequence motif" description="Histidine triad motif" evidence="2 3">
    <location>
        <begin position="165"/>
        <end position="169"/>
    </location>
</feature>
<dbReference type="SUPFAM" id="SSF54197">
    <property type="entry name" value="HIT-like"/>
    <property type="match status" value="1"/>
</dbReference>
<dbReference type="OrthoDB" id="672793at2759"/>
<evidence type="ECO:0000259" key="4">
    <source>
        <dbReference type="PROSITE" id="PS51084"/>
    </source>
</evidence>
<proteinExistence type="predicted"/>
<comment type="caution">
    <text evidence="5">The sequence shown here is derived from an EMBL/GenBank/DDBJ whole genome shotgun (WGS) entry which is preliminary data.</text>
</comment>
<feature type="domain" description="HIT" evidence="4">
    <location>
        <begin position="73"/>
        <end position="180"/>
    </location>
</feature>
<reference evidence="5" key="1">
    <citation type="journal article" date="2019" name="BMC Genomics">
        <title>A new reference genome for Sorghum bicolor reveals high levels of sequence similarity between sweet and grain genotypes: implications for the genetics of sugar metabolism.</title>
        <authorList>
            <person name="Cooper E.A."/>
            <person name="Brenton Z.W."/>
            <person name="Flinn B.S."/>
            <person name="Jenkins J."/>
            <person name="Shu S."/>
            <person name="Flowers D."/>
            <person name="Luo F."/>
            <person name="Wang Y."/>
            <person name="Xia P."/>
            <person name="Barry K."/>
            <person name="Daum C."/>
            <person name="Lipzen A."/>
            <person name="Yoshinaga Y."/>
            <person name="Schmutz J."/>
            <person name="Saski C."/>
            <person name="Vermerris W."/>
            <person name="Kresovich S."/>
        </authorList>
    </citation>
    <scope>NUCLEOTIDE SEQUENCE</scope>
</reference>
<evidence type="ECO:0000256" key="3">
    <source>
        <dbReference type="PROSITE-ProRule" id="PRU00464"/>
    </source>
</evidence>
<reference evidence="5" key="2">
    <citation type="submission" date="2020-10" db="EMBL/GenBank/DDBJ databases">
        <authorList>
            <person name="Cooper E.A."/>
            <person name="Brenton Z.W."/>
            <person name="Flinn B.S."/>
            <person name="Jenkins J."/>
            <person name="Shu S."/>
            <person name="Flowers D."/>
            <person name="Luo F."/>
            <person name="Wang Y."/>
            <person name="Xia P."/>
            <person name="Barry K."/>
            <person name="Daum C."/>
            <person name="Lipzen A."/>
            <person name="Yoshinaga Y."/>
            <person name="Schmutz J."/>
            <person name="Saski C."/>
            <person name="Vermerris W."/>
            <person name="Kresovich S."/>
        </authorList>
    </citation>
    <scope>NUCLEOTIDE SEQUENCE</scope>
</reference>
<dbReference type="KEGG" id="sbi:8058190"/>
<evidence type="ECO:0000256" key="1">
    <source>
        <dbReference type="PIRSR" id="PIRSR601310-1"/>
    </source>
</evidence>
<evidence type="ECO:0000313" key="5">
    <source>
        <dbReference type="EMBL" id="KAG0520614.1"/>
    </source>
</evidence>
<dbReference type="PRINTS" id="PR00332">
    <property type="entry name" value="HISTRIAD"/>
</dbReference>